<feature type="transmembrane region" description="Helical" evidence="1">
    <location>
        <begin position="36"/>
        <end position="55"/>
    </location>
</feature>
<reference evidence="3 4" key="1">
    <citation type="submission" date="2020-03" db="EMBL/GenBank/DDBJ databases">
        <title>Salinimicrobium sp. nov, isolated from SCS.</title>
        <authorList>
            <person name="Cao W.R."/>
        </authorList>
    </citation>
    <scope>NUCLEOTIDE SEQUENCE [LARGE SCALE GENOMIC DNA]</scope>
    <source>
        <strain evidence="4">J15B91</strain>
    </source>
</reference>
<dbReference type="PANTHER" id="PTHR39430:SF1">
    <property type="entry name" value="PROTEASE"/>
    <property type="match status" value="1"/>
</dbReference>
<evidence type="ECO:0000259" key="2">
    <source>
        <dbReference type="Pfam" id="PF02517"/>
    </source>
</evidence>
<keyword evidence="3" id="KW-0378">Hydrolase</keyword>
<accession>A0ABX1CWW7</accession>
<feature type="transmembrane region" description="Helical" evidence="1">
    <location>
        <begin position="135"/>
        <end position="153"/>
    </location>
</feature>
<sequence length="233" mass="25902">MAGIIAELLISWLLLWGVEKKSLLALGLFPVGKRAAQLLSGFFLAALLCLALQVLEKFISASNWVFNPHATPAYIFSMFYWDLKSVLFEELIFRGAILYILLRRLGNRKGILISAIAFGIYHWFSFGIFGNLVPMLVIFIGTGLMGYALAHAFSRTGSIALPIGLHLGWNFTLNTIFSRGPLGDGLLLVKNGQLLSDYFSLIGLWLVPLVVLTCVYFFPAEQISTEKCDKITF</sequence>
<keyword evidence="3" id="KW-0482">Metalloprotease</keyword>
<dbReference type="RefSeq" id="WP_168137523.1">
    <property type="nucleotide sequence ID" value="NZ_JAAVJR010000002.1"/>
</dbReference>
<protein>
    <submittedName>
        <fullName evidence="3">CPBP family intramembrane metalloprotease</fullName>
    </submittedName>
</protein>
<dbReference type="Proteomes" id="UP000703674">
    <property type="component" value="Unassembled WGS sequence"/>
</dbReference>
<gene>
    <name evidence="3" type="ORF">HC175_05790</name>
</gene>
<keyword evidence="3" id="KW-0645">Protease</keyword>
<dbReference type="GO" id="GO:0008237">
    <property type="term" value="F:metallopeptidase activity"/>
    <property type="evidence" value="ECO:0007669"/>
    <property type="project" value="UniProtKB-KW"/>
</dbReference>
<comment type="caution">
    <text evidence="3">The sequence shown here is derived from an EMBL/GenBank/DDBJ whole genome shotgun (WGS) entry which is preliminary data.</text>
</comment>
<proteinExistence type="predicted"/>
<name>A0ABX1CWW7_9FLAO</name>
<evidence type="ECO:0000313" key="4">
    <source>
        <dbReference type="Proteomes" id="UP000703674"/>
    </source>
</evidence>
<keyword evidence="1" id="KW-0472">Membrane</keyword>
<keyword evidence="4" id="KW-1185">Reference proteome</keyword>
<keyword evidence="1" id="KW-1133">Transmembrane helix</keyword>
<organism evidence="3 4">
    <name type="scientific">Salinimicrobium oceani</name>
    <dbReference type="NCBI Taxonomy" id="2722702"/>
    <lineage>
        <taxon>Bacteria</taxon>
        <taxon>Pseudomonadati</taxon>
        <taxon>Bacteroidota</taxon>
        <taxon>Flavobacteriia</taxon>
        <taxon>Flavobacteriales</taxon>
        <taxon>Flavobacteriaceae</taxon>
        <taxon>Salinimicrobium</taxon>
    </lineage>
</organism>
<dbReference type="PANTHER" id="PTHR39430">
    <property type="entry name" value="MEMBRANE-ASSOCIATED PROTEASE-RELATED"/>
    <property type="match status" value="1"/>
</dbReference>
<evidence type="ECO:0000256" key="1">
    <source>
        <dbReference type="SAM" id="Phobius"/>
    </source>
</evidence>
<evidence type="ECO:0000313" key="3">
    <source>
        <dbReference type="EMBL" id="NJW52425.1"/>
    </source>
</evidence>
<feature type="domain" description="CAAX prenyl protease 2/Lysostaphin resistance protein A-like" evidence="2">
    <location>
        <begin position="80"/>
        <end position="171"/>
    </location>
</feature>
<dbReference type="InterPro" id="IPR003675">
    <property type="entry name" value="Rce1/LyrA-like_dom"/>
</dbReference>
<feature type="transmembrane region" description="Helical" evidence="1">
    <location>
        <begin position="160"/>
        <end position="178"/>
    </location>
</feature>
<feature type="transmembrane region" description="Helical" evidence="1">
    <location>
        <begin position="110"/>
        <end position="129"/>
    </location>
</feature>
<keyword evidence="1" id="KW-0812">Transmembrane</keyword>
<dbReference type="EMBL" id="JAAVJR010000002">
    <property type="protein sequence ID" value="NJW52425.1"/>
    <property type="molecule type" value="Genomic_DNA"/>
</dbReference>
<dbReference type="Pfam" id="PF02517">
    <property type="entry name" value="Rce1-like"/>
    <property type="match status" value="1"/>
</dbReference>
<feature type="transmembrane region" description="Helical" evidence="1">
    <location>
        <begin position="198"/>
        <end position="218"/>
    </location>
</feature>